<dbReference type="AlphaFoldDB" id="A0A4R7USV2"/>
<accession>A0A4R7USV2</accession>
<evidence type="ECO:0000259" key="1">
    <source>
        <dbReference type="Pfam" id="PF08241"/>
    </source>
</evidence>
<proteinExistence type="predicted"/>
<dbReference type="SUPFAM" id="SSF53335">
    <property type="entry name" value="S-adenosyl-L-methionine-dependent methyltransferases"/>
    <property type="match status" value="1"/>
</dbReference>
<dbReference type="Proteomes" id="UP000294927">
    <property type="component" value="Unassembled WGS sequence"/>
</dbReference>
<protein>
    <submittedName>
        <fullName evidence="2">Methyltransferase family protein</fullName>
    </submittedName>
</protein>
<gene>
    <name evidence="2" type="ORF">CLV71_13028</name>
</gene>
<dbReference type="CDD" id="cd02440">
    <property type="entry name" value="AdoMet_MTases"/>
    <property type="match status" value="1"/>
</dbReference>
<sequence>MTTADPMFGRGAGWYRNVTAWTGDEGLLGHIVRLIADHAPAGTCVEVGAGGGDVATAARGAGVGPWLCTDKSFGMLASARDVPAWRAQAVGDVLPLPDASVAAVAGRSVLHYIGARRALAEWRRVLVPGGAVVVAQKVADDVREELDWYRQLQRLRSVAPREWYFTEDLLDHAERAGLAVVEIAHHDGRHTVDLHEWASRHGVLPASVAEEINELARRGADPAFYDRIGFRLDGDRLTLSLRWCVLALARR</sequence>
<dbReference type="EMBL" id="SOCP01000030">
    <property type="protein sequence ID" value="TDV36822.1"/>
    <property type="molecule type" value="Genomic_DNA"/>
</dbReference>
<dbReference type="InterPro" id="IPR013216">
    <property type="entry name" value="Methyltransf_11"/>
</dbReference>
<dbReference type="RefSeq" id="WP_133909109.1">
    <property type="nucleotide sequence ID" value="NZ_SOCP01000030.1"/>
</dbReference>
<evidence type="ECO:0000313" key="2">
    <source>
        <dbReference type="EMBL" id="TDV36822.1"/>
    </source>
</evidence>
<organism evidence="2 3">
    <name type="scientific">Actinophytocola oryzae</name>
    <dbReference type="NCBI Taxonomy" id="502181"/>
    <lineage>
        <taxon>Bacteria</taxon>
        <taxon>Bacillati</taxon>
        <taxon>Actinomycetota</taxon>
        <taxon>Actinomycetes</taxon>
        <taxon>Pseudonocardiales</taxon>
        <taxon>Pseudonocardiaceae</taxon>
    </lineage>
</organism>
<dbReference type="Pfam" id="PF08241">
    <property type="entry name" value="Methyltransf_11"/>
    <property type="match status" value="1"/>
</dbReference>
<keyword evidence="2" id="KW-0489">Methyltransferase</keyword>
<feature type="domain" description="Methyltransferase type 11" evidence="1">
    <location>
        <begin position="45"/>
        <end position="134"/>
    </location>
</feature>
<dbReference type="GO" id="GO:0008757">
    <property type="term" value="F:S-adenosylmethionine-dependent methyltransferase activity"/>
    <property type="evidence" value="ECO:0007669"/>
    <property type="project" value="InterPro"/>
</dbReference>
<comment type="caution">
    <text evidence="2">The sequence shown here is derived from an EMBL/GenBank/DDBJ whole genome shotgun (WGS) entry which is preliminary data.</text>
</comment>
<keyword evidence="3" id="KW-1185">Reference proteome</keyword>
<dbReference type="GO" id="GO:0032259">
    <property type="term" value="P:methylation"/>
    <property type="evidence" value="ECO:0007669"/>
    <property type="project" value="UniProtKB-KW"/>
</dbReference>
<name>A0A4R7USV2_9PSEU</name>
<keyword evidence="2" id="KW-0808">Transferase</keyword>
<dbReference type="InterPro" id="IPR029063">
    <property type="entry name" value="SAM-dependent_MTases_sf"/>
</dbReference>
<dbReference type="Gene3D" id="3.40.50.150">
    <property type="entry name" value="Vaccinia Virus protein VP39"/>
    <property type="match status" value="1"/>
</dbReference>
<evidence type="ECO:0000313" key="3">
    <source>
        <dbReference type="Proteomes" id="UP000294927"/>
    </source>
</evidence>
<reference evidence="2 3" key="1">
    <citation type="submission" date="2019-03" db="EMBL/GenBank/DDBJ databases">
        <title>Genomic Encyclopedia of Archaeal and Bacterial Type Strains, Phase II (KMG-II): from individual species to whole genera.</title>
        <authorList>
            <person name="Goeker M."/>
        </authorList>
    </citation>
    <scope>NUCLEOTIDE SEQUENCE [LARGE SCALE GENOMIC DNA]</scope>
    <source>
        <strain evidence="2 3">DSM 45499</strain>
    </source>
</reference>